<feature type="compositionally biased region" description="Low complexity" evidence="1">
    <location>
        <begin position="1344"/>
        <end position="1364"/>
    </location>
</feature>
<dbReference type="GO" id="GO:0019905">
    <property type="term" value="F:syntaxin binding"/>
    <property type="evidence" value="ECO:0007669"/>
    <property type="project" value="TreeGrafter"/>
</dbReference>
<feature type="compositionally biased region" description="Acidic residues" evidence="1">
    <location>
        <begin position="296"/>
        <end position="312"/>
    </location>
</feature>
<dbReference type="InterPro" id="IPR015943">
    <property type="entry name" value="WD40/YVTN_repeat-like_dom_sf"/>
</dbReference>
<feature type="compositionally biased region" description="Acidic residues" evidence="1">
    <location>
        <begin position="1305"/>
        <end position="1314"/>
    </location>
</feature>
<dbReference type="PANTHER" id="PTHR10241:SF25">
    <property type="entry name" value="TOMOSYN, ISOFORM C"/>
    <property type="match status" value="1"/>
</dbReference>
<name>D8TIX8_VOLCA</name>
<evidence type="ECO:0000313" key="3">
    <source>
        <dbReference type="Proteomes" id="UP000001058"/>
    </source>
</evidence>
<feature type="region of interest" description="Disordered" evidence="1">
    <location>
        <begin position="1507"/>
        <end position="1535"/>
    </location>
</feature>
<feature type="compositionally biased region" description="Acidic residues" evidence="1">
    <location>
        <begin position="782"/>
        <end position="798"/>
    </location>
</feature>
<feature type="region of interest" description="Disordered" evidence="1">
    <location>
        <begin position="870"/>
        <end position="897"/>
    </location>
</feature>
<reference evidence="2 3" key="1">
    <citation type="journal article" date="2010" name="Science">
        <title>Genomic analysis of organismal complexity in the multicellular green alga Volvox carteri.</title>
        <authorList>
            <person name="Prochnik S.E."/>
            <person name="Umen J."/>
            <person name="Nedelcu A.M."/>
            <person name="Hallmann A."/>
            <person name="Miller S.M."/>
            <person name="Nishii I."/>
            <person name="Ferris P."/>
            <person name="Kuo A."/>
            <person name="Mitros T."/>
            <person name="Fritz-Laylin L.K."/>
            <person name="Hellsten U."/>
            <person name="Chapman J."/>
            <person name="Simakov O."/>
            <person name="Rensing S.A."/>
            <person name="Terry A."/>
            <person name="Pangilinan J."/>
            <person name="Kapitonov V."/>
            <person name="Jurka J."/>
            <person name="Salamov A."/>
            <person name="Shapiro H."/>
            <person name="Schmutz J."/>
            <person name="Grimwood J."/>
            <person name="Lindquist E."/>
            <person name="Lucas S."/>
            <person name="Grigoriev I.V."/>
            <person name="Schmitt R."/>
            <person name="Kirk D."/>
            <person name="Rokhsar D.S."/>
        </authorList>
    </citation>
    <scope>NUCLEOTIDE SEQUENCE [LARGE SCALE GENOMIC DNA]</scope>
    <source>
        <strain evidence="3">f. Nagariensis / Eve</strain>
    </source>
</reference>
<dbReference type="KEGG" id="vcn:VOLCADRAFT_86534"/>
<feature type="region of interest" description="Disordered" evidence="1">
    <location>
        <begin position="739"/>
        <end position="798"/>
    </location>
</feature>
<dbReference type="RefSeq" id="XP_002946517.1">
    <property type="nucleotide sequence ID" value="XM_002946471.1"/>
</dbReference>
<dbReference type="GO" id="GO:0005737">
    <property type="term" value="C:cytoplasm"/>
    <property type="evidence" value="ECO:0007669"/>
    <property type="project" value="TreeGrafter"/>
</dbReference>
<dbReference type="GO" id="GO:0005096">
    <property type="term" value="F:GTPase activator activity"/>
    <property type="evidence" value="ECO:0007669"/>
    <property type="project" value="TreeGrafter"/>
</dbReference>
<dbReference type="GO" id="GO:0005886">
    <property type="term" value="C:plasma membrane"/>
    <property type="evidence" value="ECO:0007669"/>
    <property type="project" value="TreeGrafter"/>
</dbReference>
<sequence length="1535" mass="160792">MFGFGSTSIRKKDSKASAETQADRLRADALAGVERALLWTAGIPGTADALAYEPVQGLVAGGFMESWSVASGSAADGAVRSLGTVKVRADKICCVADMARDPYVLLGCSSGSLRIAMLVDAAGSPTTQPLQARGFTVAPYRVRPHEMCGEGEVRQLAVQSFGPIHRALVLFTAGMVSVWDLRAVELTTSINPTSSDAADYASALADVGEVTAVCWIGTERGDFATGHAEGSVLVWALPGLEPGKAAVAATMRVVRGQAEPVRMLRCVFGDVDGLLVLGGQEVAQPEGLTWIPLPGGDEETLVEEEEGEEEGDGSEKGSNADDETAGEEGQGLSRRGKACRLPRHPHTKLPWFGHIIGFSLVMDGGCITGYEATAAVLQLVEGGQLVLYNLKDQQPHMVAPYLQQRTPITVTEAPLVPVRRSLPPDADTFHIRFRPAGCSPNAITLTALRKVAEEGGNEQLEGLASSMEAFTCGRAPPLPSDATWGLLYCTGYKDGGVCLWDLHGGTTRLLCAAPAGDAEAKLKRSSASSGSVTCLHLVWSTGLLLTGHHKGEVRMYQFSTTDRQVNCITLESINTPGVAGSLHQPAGLQLRLCVQVSSGEITSLAYCQAIRAVAVGDKAGGVALVDTAKPLVRWYAMPAQNAVLACALAPLPLPPAKLRVPEVVGEDGTLSHAVVIADSEGRLAALDAARGCFIGRNGELTPKNHSYTLMLELLDESFMPIWSRRQVGAGCDQAALGGCTSGSSKGRGTQARGTDRDDGNYGSVPRHGELRRSRGHGKTGEMDGDDDSNSEEDSEAEDIDGMDVDTLLAKAAMQPTHWPVGGQWPCGCLTWCHRCVDVVFGVCMGMLPNGWRAVSRVSRGPILLVGGRAARNSPHRRRSGGDIRPREHNRRRGCQGVNDLEDATGAPAILTSCPDPAAHYMLLVTDQYLRLYSASNVMTGERSTLAKRSPAAQQQLVYARPIQVAGAPGVMALAAAEHGLCAQDIVSGAVRTPARSDSALLTLPLLAPPSTAVYSLPSLELIHEMTLSSSLSWYWDVPTGHERHLGRLAATSRLGHLLLLGLSNELLALGLAAGLPRPIPPLSLFDPAAATASLAAAASFEDEHHLAAAGGRLMRRTGSQGPQGQLQGEFSAVGTEGQAATSTAMSEMIEGMDSPIVRTEGHRMDRVLPSANANAALAAQRAAAGRVADVAKEANVALSRVFTRVQQGLSRAVEETTRGVRQLATNVEKGVATMMDGGGGGLGTCADVRGHSTEWYASQPDLGAIFSRNVPDDDEPVARLRRQQRQAGHGDASGSDDEEDISFLTITDDEDEDAGGARAATARRRDGGGGAPRGAGPPLPPRSHPAQQPPGSAAGAAVSAAARGQPRRPHPSPSSAVHSAGGEEGSLRNELFAGARPYVSAGGGGGGGVSLGSSRPSHGPPGTSGTSQPRARTADEIKRAYGRPTSAATARHVAPGLRDSSSNVSQTLNTIRCWGACIAVHLHGVMLQNPESNIRTRHAVYTSVMGPAARGGGRASQVKAKVERRTTTNKPGDIS</sequence>
<dbReference type="SUPFAM" id="SSF50998">
    <property type="entry name" value="Quinoprotein alcohol dehydrogenase-like"/>
    <property type="match status" value="2"/>
</dbReference>
<evidence type="ECO:0000256" key="1">
    <source>
        <dbReference type="SAM" id="MobiDB-lite"/>
    </source>
</evidence>
<dbReference type="STRING" id="3068.D8TIX8"/>
<dbReference type="GeneID" id="9624475"/>
<dbReference type="InParanoid" id="D8TIX8"/>
<dbReference type="GO" id="GO:0006887">
    <property type="term" value="P:exocytosis"/>
    <property type="evidence" value="ECO:0007669"/>
    <property type="project" value="TreeGrafter"/>
</dbReference>
<gene>
    <name evidence="2" type="primary">tml1</name>
    <name evidence="2" type="ORF">VOLCADRAFT_86534</name>
</gene>
<dbReference type="GO" id="GO:0006893">
    <property type="term" value="P:Golgi to plasma membrane transport"/>
    <property type="evidence" value="ECO:0007669"/>
    <property type="project" value="TreeGrafter"/>
</dbReference>
<dbReference type="OrthoDB" id="19944at2759"/>
<feature type="region of interest" description="Disordered" evidence="1">
    <location>
        <begin position="1305"/>
        <end position="1385"/>
    </location>
</feature>
<protein>
    <submittedName>
        <fullName evidence="2">R-SNARE, Tomsyn-like family</fullName>
    </submittedName>
</protein>
<dbReference type="GO" id="GO:0045159">
    <property type="term" value="F:myosin II binding"/>
    <property type="evidence" value="ECO:0007669"/>
    <property type="project" value="TreeGrafter"/>
</dbReference>
<feature type="region of interest" description="Disordered" evidence="1">
    <location>
        <begin position="1280"/>
        <end position="1299"/>
    </location>
</feature>
<keyword evidence="3" id="KW-1185">Reference proteome</keyword>
<dbReference type="Proteomes" id="UP000001058">
    <property type="component" value="Unassembled WGS sequence"/>
</dbReference>
<dbReference type="Gene3D" id="2.130.10.10">
    <property type="entry name" value="YVTN repeat-like/Quinoprotein amine dehydrogenase"/>
    <property type="match status" value="2"/>
</dbReference>
<evidence type="ECO:0000313" key="2">
    <source>
        <dbReference type="EMBL" id="EFJ52444.1"/>
    </source>
</evidence>
<feature type="region of interest" description="Disordered" evidence="1">
    <location>
        <begin position="287"/>
        <end position="341"/>
    </location>
</feature>
<feature type="region of interest" description="Disordered" evidence="1">
    <location>
        <begin position="1403"/>
        <end position="1462"/>
    </location>
</feature>
<accession>D8TIX8</accession>
<dbReference type="InterPro" id="IPR011047">
    <property type="entry name" value="Quinoprotein_ADH-like_sf"/>
</dbReference>
<dbReference type="PANTHER" id="PTHR10241">
    <property type="entry name" value="LETHAL 2 GIANT LARVAE PROTEIN"/>
    <property type="match status" value="1"/>
</dbReference>
<organism evidence="3">
    <name type="scientific">Volvox carteri f. nagariensis</name>
    <dbReference type="NCBI Taxonomy" id="3068"/>
    <lineage>
        <taxon>Eukaryota</taxon>
        <taxon>Viridiplantae</taxon>
        <taxon>Chlorophyta</taxon>
        <taxon>core chlorophytes</taxon>
        <taxon>Chlorophyceae</taxon>
        <taxon>CS clade</taxon>
        <taxon>Chlamydomonadales</taxon>
        <taxon>Volvocaceae</taxon>
        <taxon>Volvox</taxon>
    </lineage>
</organism>
<proteinExistence type="predicted"/>
<dbReference type="EMBL" id="GL378324">
    <property type="protein sequence ID" value="EFJ52444.1"/>
    <property type="molecule type" value="Genomic_DNA"/>
</dbReference>